<accession>A0A5B7GFY4</accession>
<dbReference type="AlphaFoldDB" id="A0A5B7GFY4"/>
<dbReference type="Proteomes" id="UP000324222">
    <property type="component" value="Unassembled WGS sequence"/>
</dbReference>
<protein>
    <submittedName>
        <fullName evidence="1">Uncharacterized protein</fullName>
    </submittedName>
</protein>
<evidence type="ECO:0000313" key="2">
    <source>
        <dbReference type="Proteomes" id="UP000324222"/>
    </source>
</evidence>
<comment type="caution">
    <text evidence="1">The sequence shown here is derived from an EMBL/GenBank/DDBJ whole genome shotgun (WGS) entry which is preliminary data.</text>
</comment>
<keyword evidence="2" id="KW-1185">Reference proteome</keyword>
<reference evidence="1 2" key="1">
    <citation type="submission" date="2019-05" db="EMBL/GenBank/DDBJ databases">
        <title>Another draft genome of Portunus trituberculatus and its Hox gene families provides insights of decapod evolution.</title>
        <authorList>
            <person name="Jeong J.-H."/>
            <person name="Song I."/>
            <person name="Kim S."/>
            <person name="Choi T."/>
            <person name="Kim D."/>
            <person name="Ryu S."/>
            <person name="Kim W."/>
        </authorList>
    </citation>
    <scope>NUCLEOTIDE SEQUENCE [LARGE SCALE GENOMIC DNA]</scope>
    <source>
        <tissue evidence="1">Muscle</tissue>
    </source>
</reference>
<organism evidence="1 2">
    <name type="scientific">Portunus trituberculatus</name>
    <name type="common">Swimming crab</name>
    <name type="synonym">Neptunus trituberculatus</name>
    <dbReference type="NCBI Taxonomy" id="210409"/>
    <lineage>
        <taxon>Eukaryota</taxon>
        <taxon>Metazoa</taxon>
        <taxon>Ecdysozoa</taxon>
        <taxon>Arthropoda</taxon>
        <taxon>Crustacea</taxon>
        <taxon>Multicrustacea</taxon>
        <taxon>Malacostraca</taxon>
        <taxon>Eumalacostraca</taxon>
        <taxon>Eucarida</taxon>
        <taxon>Decapoda</taxon>
        <taxon>Pleocyemata</taxon>
        <taxon>Brachyura</taxon>
        <taxon>Eubrachyura</taxon>
        <taxon>Portunoidea</taxon>
        <taxon>Portunidae</taxon>
        <taxon>Portuninae</taxon>
        <taxon>Portunus</taxon>
    </lineage>
</organism>
<proteinExistence type="predicted"/>
<sequence>MRVQDEAVTKELDEMLQEALNEVVLKMVDETVVVMMSGVWKAMLFAGEEKELNLLKIMM</sequence>
<gene>
    <name evidence="1" type="ORF">E2C01_052985</name>
</gene>
<evidence type="ECO:0000313" key="1">
    <source>
        <dbReference type="EMBL" id="MPC58971.1"/>
    </source>
</evidence>
<name>A0A5B7GFY4_PORTR</name>
<dbReference type="EMBL" id="VSRR010016144">
    <property type="protein sequence ID" value="MPC58971.1"/>
    <property type="molecule type" value="Genomic_DNA"/>
</dbReference>